<sequence>MTCGSPAAAYAKASRRETVLRTLICVAMAEARSCPFELFELTELCELTLPLAGDVEATQRETVLRTLTCVAMAEARSLDESLNLRHSRSRCCSSGAATAGVAGRTSALAEFVLRRDAEHRVSGLFCGYGRKSVVLVDLTGRGGRRGWRARTCRTFRGSIRALRTH</sequence>
<dbReference type="AlphaFoldDB" id="A0A914X6T6"/>
<protein>
    <submittedName>
        <fullName evidence="2">Uncharacterized protein</fullName>
    </submittedName>
</protein>
<accession>A0A914X6T6</accession>
<proteinExistence type="predicted"/>
<reference evidence="2" key="1">
    <citation type="submission" date="2022-11" db="UniProtKB">
        <authorList>
            <consortium name="WormBaseParasite"/>
        </authorList>
    </citation>
    <scope>IDENTIFICATION</scope>
</reference>
<dbReference type="Proteomes" id="UP000887566">
    <property type="component" value="Unplaced"/>
</dbReference>
<evidence type="ECO:0000313" key="1">
    <source>
        <dbReference type="Proteomes" id="UP000887566"/>
    </source>
</evidence>
<keyword evidence="1" id="KW-1185">Reference proteome</keyword>
<name>A0A914X6T6_9BILA</name>
<evidence type="ECO:0000313" key="2">
    <source>
        <dbReference type="WBParaSite" id="PSAMB.scaffold675size44065.g7838.t1"/>
    </source>
</evidence>
<dbReference type="WBParaSite" id="PSAMB.scaffold675size44065.g7838.t1">
    <property type="protein sequence ID" value="PSAMB.scaffold675size44065.g7838.t1"/>
    <property type="gene ID" value="PSAMB.scaffold675size44065.g7838"/>
</dbReference>
<organism evidence="1 2">
    <name type="scientific">Plectus sambesii</name>
    <dbReference type="NCBI Taxonomy" id="2011161"/>
    <lineage>
        <taxon>Eukaryota</taxon>
        <taxon>Metazoa</taxon>
        <taxon>Ecdysozoa</taxon>
        <taxon>Nematoda</taxon>
        <taxon>Chromadorea</taxon>
        <taxon>Plectida</taxon>
        <taxon>Plectina</taxon>
        <taxon>Plectoidea</taxon>
        <taxon>Plectidae</taxon>
        <taxon>Plectus</taxon>
    </lineage>
</organism>